<feature type="domain" description="Major facilitator superfamily (MFS) profile" evidence="6">
    <location>
        <begin position="17"/>
        <end position="421"/>
    </location>
</feature>
<evidence type="ECO:0000313" key="8">
    <source>
        <dbReference type="Proteomes" id="UP000297385"/>
    </source>
</evidence>
<dbReference type="PANTHER" id="PTHR23508">
    <property type="entry name" value="CARBOXYLIC ACID TRANSPORTER PROTEIN HOMOLOG"/>
    <property type="match status" value="1"/>
</dbReference>
<feature type="transmembrane region" description="Helical" evidence="5">
    <location>
        <begin position="153"/>
        <end position="174"/>
    </location>
</feature>
<dbReference type="RefSeq" id="WP_134463019.1">
    <property type="nucleotide sequence ID" value="NZ_JBHMFL010000149.1"/>
</dbReference>
<feature type="transmembrane region" description="Helical" evidence="5">
    <location>
        <begin position="398"/>
        <end position="417"/>
    </location>
</feature>
<feature type="transmembrane region" description="Helical" evidence="5">
    <location>
        <begin position="180"/>
        <end position="199"/>
    </location>
</feature>
<dbReference type="InterPro" id="IPR011701">
    <property type="entry name" value="MFS"/>
</dbReference>
<feature type="transmembrane region" description="Helical" evidence="5">
    <location>
        <begin position="271"/>
        <end position="295"/>
    </location>
</feature>
<keyword evidence="4 5" id="KW-0472">Membrane</keyword>
<feature type="transmembrane region" description="Helical" evidence="5">
    <location>
        <begin position="29"/>
        <end position="47"/>
    </location>
</feature>
<proteinExistence type="predicted"/>
<dbReference type="InterPro" id="IPR005829">
    <property type="entry name" value="Sugar_transporter_CS"/>
</dbReference>
<dbReference type="PROSITE" id="PS00217">
    <property type="entry name" value="SUGAR_TRANSPORT_2"/>
    <property type="match status" value="1"/>
</dbReference>
<dbReference type="InterPro" id="IPR020846">
    <property type="entry name" value="MFS_dom"/>
</dbReference>
<evidence type="ECO:0000256" key="5">
    <source>
        <dbReference type="SAM" id="Phobius"/>
    </source>
</evidence>
<feature type="transmembrane region" description="Helical" evidence="5">
    <location>
        <begin position="231"/>
        <end position="251"/>
    </location>
</feature>
<feature type="transmembrane region" description="Helical" evidence="5">
    <location>
        <begin position="97"/>
        <end position="119"/>
    </location>
</feature>
<dbReference type="GO" id="GO:0005886">
    <property type="term" value="C:plasma membrane"/>
    <property type="evidence" value="ECO:0007669"/>
    <property type="project" value="TreeGrafter"/>
</dbReference>
<feature type="transmembrane region" description="Helical" evidence="5">
    <location>
        <begin position="333"/>
        <end position="355"/>
    </location>
</feature>
<keyword evidence="2 5" id="KW-0812">Transmembrane</keyword>
<dbReference type="GeneID" id="97306919"/>
<comment type="caution">
    <text evidence="7">The sequence shown here is derived from an EMBL/GenBank/DDBJ whole genome shotgun (WGS) entry which is preliminary data.</text>
</comment>
<keyword evidence="3 5" id="KW-1133">Transmembrane helix</keyword>
<dbReference type="Proteomes" id="UP000297385">
    <property type="component" value="Unassembled WGS sequence"/>
</dbReference>
<protein>
    <submittedName>
        <fullName evidence="7">MFS transporter</fullName>
    </submittedName>
</protein>
<dbReference type="Pfam" id="PF07690">
    <property type="entry name" value="MFS_1"/>
    <property type="match status" value="1"/>
</dbReference>
<dbReference type="EMBL" id="SNVI01000002">
    <property type="protein sequence ID" value="TFE40675.1"/>
    <property type="molecule type" value="Genomic_DNA"/>
</dbReference>
<evidence type="ECO:0000259" key="6">
    <source>
        <dbReference type="PROSITE" id="PS50850"/>
    </source>
</evidence>
<dbReference type="AlphaFoldDB" id="A0A4Y8MTK4"/>
<dbReference type="SUPFAM" id="SSF103473">
    <property type="entry name" value="MFS general substrate transporter"/>
    <property type="match status" value="1"/>
</dbReference>
<accession>A0A4Y8MTK4</accession>
<reference evidence="7 8" key="1">
    <citation type="submission" date="2019-03" db="EMBL/GenBank/DDBJ databases">
        <title>Complete Genome Sequence of Paraburkholderia dipogonis ICMP 19430T, a Nitrogen-fixing Symbiont of the South African Invasive Legume Dipogon lignosus in New Zealand.</title>
        <authorList>
            <person name="De Meyer S.E."/>
        </authorList>
    </citation>
    <scope>NUCLEOTIDE SEQUENCE [LARGE SCALE GENOMIC DNA]</scope>
    <source>
        <strain evidence="7 8">ICMP 19430</strain>
    </source>
</reference>
<evidence type="ECO:0000313" key="7">
    <source>
        <dbReference type="EMBL" id="TFE40675.1"/>
    </source>
</evidence>
<evidence type="ECO:0000256" key="1">
    <source>
        <dbReference type="ARBA" id="ARBA00004141"/>
    </source>
</evidence>
<feature type="transmembrane region" description="Helical" evidence="5">
    <location>
        <begin position="307"/>
        <end position="327"/>
    </location>
</feature>
<dbReference type="GO" id="GO:0046943">
    <property type="term" value="F:carboxylic acid transmembrane transporter activity"/>
    <property type="evidence" value="ECO:0007669"/>
    <property type="project" value="TreeGrafter"/>
</dbReference>
<evidence type="ECO:0000256" key="4">
    <source>
        <dbReference type="ARBA" id="ARBA00023136"/>
    </source>
</evidence>
<dbReference type="InterPro" id="IPR036259">
    <property type="entry name" value="MFS_trans_sf"/>
</dbReference>
<comment type="subcellular location">
    <subcellularLocation>
        <location evidence="1">Membrane</location>
        <topology evidence="1">Multi-pass membrane protein</topology>
    </subcellularLocation>
</comment>
<sequence length="427" mass="46187">MSSSVGVAVAAARPYRVFIATWAGWMLDGFDNAIYIYVIVPALTELLPKSGFAADHAHIARLGGLMFSLFMLGWACSMFWGWCADRFGRVPTMCATILIYSIFTGACGLAPGIVSFAIFRFLTGFGIGGEWAAGAPLLQESVPEHLRERLSGWLHTGTPIGFLLASAAALVILPLGGWRVLFLIGSAPALLTIWLRLGVPESRRWQEQRRAQGPRARVRDLFAPGMSHTTWSAALMMTCLIFGLWSSTFWIPTLVITWQRAGGASVADAQYLGSLSGLILSVGTLAGCVAMPWIVRWIPRRKSVATVFFSGALICNVTSYFGIVVLLKSLPLFLITLPLLGFFTSGVFSLFTIWLPEMFPTMQRALGSGFAFSFGRVLGAAGPSIVGALAAIFGSYPLAITAVSLIYLVGLFCVKWAPETAHRALQR</sequence>
<evidence type="ECO:0000256" key="3">
    <source>
        <dbReference type="ARBA" id="ARBA00022989"/>
    </source>
</evidence>
<feature type="transmembrane region" description="Helical" evidence="5">
    <location>
        <begin position="59"/>
        <end position="82"/>
    </location>
</feature>
<gene>
    <name evidence="7" type="ORF">E2553_28570</name>
</gene>
<dbReference type="Gene3D" id="1.20.1250.20">
    <property type="entry name" value="MFS general substrate transporter like domains"/>
    <property type="match status" value="2"/>
</dbReference>
<evidence type="ECO:0000256" key="2">
    <source>
        <dbReference type="ARBA" id="ARBA00022692"/>
    </source>
</evidence>
<organism evidence="7 8">
    <name type="scientific">Paraburkholderia dipogonis</name>
    <dbReference type="NCBI Taxonomy" id="1211383"/>
    <lineage>
        <taxon>Bacteria</taxon>
        <taxon>Pseudomonadati</taxon>
        <taxon>Pseudomonadota</taxon>
        <taxon>Betaproteobacteria</taxon>
        <taxon>Burkholderiales</taxon>
        <taxon>Burkholderiaceae</taxon>
        <taxon>Paraburkholderia</taxon>
    </lineage>
</organism>
<dbReference type="PANTHER" id="PTHR23508:SF10">
    <property type="entry name" value="CARBOXYLIC ACID TRANSPORTER PROTEIN HOMOLOG"/>
    <property type="match status" value="1"/>
</dbReference>
<name>A0A4Y8MTK4_9BURK</name>
<dbReference type="PROSITE" id="PS50850">
    <property type="entry name" value="MFS"/>
    <property type="match status" value="1"/>
</dbReference>